<feature type="compositionally biased region" description="Acidic residues" evidence="6">
    <location>
        <begin position="570"/>
        <end position="581"/>
    </location>
</feature>
<feature type="compositionally biased region" description="Low complexity" evidence="6">
    <location>
        <begin position="317"/>
        <end position="327"/>
    </location>
</feature>
<protein>
    <recommendedName>
        <fullName evidence="7">PSP proline-rich domain-containing protein</fullName>
    </recommendedName>
</protein>
<gene>
    <name evidence="8" type="ORF">C1645_744451</name>
</gene>
<name>A0A397S573_9GLOM</name>
<dbReference type="STRING" id="658196.A0A397S573"/>
<evidence type="ECO:0000256" key="4">
    <source>
        <dbReference type="ARBA" id="ARBA00022833"/>
    </source>
</evidence>
<accession>A0A397S573</accession>
<comment type="caution">
    <text evidence="8">The sequence shown here is derived from an EMBL/GenBank/DDBJ whole genome shotgun (WGS) entry which is preliminary data.</text>
</comment>
<feature type="region of interest" description="Disordered" evidence="6">
    <location>
        <begin position="475"/>
        <end position="581"/>
    </location>
</feature>
<evidence type="ECO:0000259" key="7">
    <source>
        <dbReference type="SMART" id="SM00581"/>
    </source>
</evidence>
<keyword evidence="5" id="KW-0539">Nucleus</keyword>
<dbReference type="AlphaFoldDB" id="A0A397S573"/>
<reference evidence="8 9" key="1">
    <citation type="submission" date="2018-06" db="EMBL/GenBank/DDBJ databases">
        <title>Comparative genomics reveals the genomic features of Rhizophagus irregularis, R. cerebriforme, R. diaphanum and Gigaspora rosea, and their symbiotic lifestyle signature.</title>
        <authorList>
            <person name="Morin E."/>
            <person name="San Clemente H."/>
            <person name="Chen E.C.H."/>
            <person name="De La Providencia I."/>
            <person name="Hainaut M."/>
            <person name="Kuo A."/>
            <person name="Kohler A."/>
            <person name="Murat C."/>
            <person name="Tang N."/>
            <person name="Roy S."/>
            <person name="Loubradou J."/>
            <person name="Henrissat B."/>
            <person name="Grigoriev I.V."/>
            <person name="Corradi N."/>
            <person name="Roux C."/>
            <person name="Martin F.M."/>
        </authorList>
    </citation>
    <scope>NUCLEOTIDE SEQUENCE [LARGE SCALE GENOMIC DNA]</scope>
    <source>
        <strain evidence="8 9">DAOM 227022</strain>
    </source>
</reference>
<dbReference type="GO" id="GO:0003723">
    <property type="term" value="F:RNA binding"/>
    <property type="evidence" value="ECO:0007669"/>
    <property type="project" value="TreeGrafter"/>
</dbReference>
<evidence type="ECO:0000313" key="8">
    <source>
        <dbReference type="EMBL" id="RIA81530.1"/>
    </source>
</evidence>
<comment type="subcellular location">
    <subcellularLocation>
        <location evidence="1">Nucleus</location>
    </subcellularLocation>
</comment>
<dbReference type="InterPro" id="IPR052115">
    <property type="entry name" value="NEXT_complex_subunit_ZCCHC8"/>
</dbReference>
<dbReference type="GO" id="GO:0008270">
    <property type="term" value="F:zinc ion binding"/>
    <property type="evidence" value="ECO:0007669"/>
    <property type="project" value="UniProtKB-KW"/>
</dbReference>
<evidence type="ECO:0000256" key="2">
    <source>
        <dbReference type="ARBA" id="ARBA00022723"/>
    </source>
</evidence>
<evidence type="ECO:0000256" key="1">
    <source>
        <dbReference type="ARBA" id="ARBA00004123"/>
    </source>
</evidence>
<keyword evidence="9" id="KW-1185">Reference proteome</keyword>
<dbReference type="GO" id="GO:0071013">
    <property type="term" value="C:catalytic step 2 spliceosome"/>
    <property type="evidence" value="ECO:0007669"/>
    <property type="project" value="TreeGrafter"/>
</dbReference>
<dbReference type="Proteomes" id="UP000265703">
    <property type="component" value="Unassembled WGS sequence"/>
</dbReference>
<dbReference type="SMART" id="SM00581">
    <property type="entry name" value="PSP"/>
    <property type="match status" value="1"/>
</dbReference>
<sequence>MERDQYENLNQIHQIQRNLFHELGDNLQFKLANFSLTHKILSSIERIPPQTQFTPYISILPQKNDNLTENESFKRDTIIYLDHKMSNCDKEITREEKKNEAFAIIIETKSNNDINKFKEEILLNCGDNYLVNEDSIIYERDTDCVLGYEEKEKDSEEDDEIFKLNKLNHNVDNSLIISRRKCFNCYSPYHSYENCQLPLDKELIKINKEKFNNEQDNGRQQFNSRYYIEYEKDFIFNIFLPGVISDVLKDALGILESGDEPPYYKRMRVYGYPPGYWGDNEGDDPLKPKKDRLSKLEEGQWNSATLKIYDNNESYNSLENSSISDNSTDNDSENDDSKDSSELGENISINTKEEIIGLHAESQKETFEKGIQEIQESQQEKKKKVPLVYYPGLNLDFTKFENKTNNTLSEPKLNINEMNRNYYGKEQFTLYPKNTEDYYQYYWTMPDWYYNGYSENVNIENGWYNYNYEQPQPPGTTPPVIMTSSLEVQPPPPGTITSSFGMQPPHGTSTPSSKVQPPPPGITPLKIADKSSLPWQKNLIIPTTDSLSEQQQRASHGHKMKNDELSNVDFFEDDNDMDLSD</sequence>
<keyword evidence="3" id="KW-0863">Zinc-finger</keyword>
<keyword evidence="2" id="KW-0479">Metal-binding</keyword>
<keyword evidence="4" id="KW-0862">Zinc</keyword>
<dbReference type="InterPro" id="IPR006568">
    <property type="entry name" value="PSP_pro-rich"/>
</dbReference>
<feature type="compositionally biased region" description="Polar residues" evidence="6">
    <location>
        <begin position="541"/>
        <end position="554"/>
    </location>
</feature>
<evidence type="ECO:0000313" key="9">
    <source>
        <dbReference type="Proteomes" id="UP000265703"/>
    </source>
</evidence>
<feature type="region of interest" description="Disordered" evidence="6">
    <location>
        <begin position="317"/>
        <end position="348"/>
    </location>
</feature>
<evidence type="ECO:0000256" key="5">
    <source>
        <dbReference type="ARBA" id="ARBA00023242"/>
    </source>
</evidence>
<evidence type="ECO:0000256" key="3">
    <source>
        <dbReference type="ARBA" id="ARBA00022771"/>
    </source>
</evidence>
<organism evidence="8 9">
    <name type="scientific">Glomus cerebriforme</name>
    <dbReference type="NCBI Taxonomy" id="658196"/>
    <lineage>
        <taxon>Eukaryota</taxon>
        <taxon>Fungi</taxon>
        <taxon>Fungi incertae sedis</taxon>
        <taxon>Mucoromycota</taxon>
        <taxon>Glomeromycotina</taxon>
        <taxon>Glomeromycetes</taxon>
        <taxon>Glomerales</taxon>
        <taxon>Glomeraceae</taxon>
        <taxon>Glomus</taxon>
    </lineage>
</organism>
<dbReference type="PANTHER" id="PTHR13316">
    <property type="entry name" value="ZINC FINGER, CCHC DOMAIN CONTAINING 8"/>
    <property type="match status" value="1"/>
</dbReference>
<dbReference type="EMBL" id="QKYT01000782">
    <property type="protein sequence ID" value="RIA81530.1"/>
    <property type="molecule type" value="Genomic_DNA"/>
</dbReference>
<dbReference type="OrthoDB" id="8026949at2759"/>
<dbReference type="PANTHER" id="PTHR13316:SF0">
    <property type="entry name" value="ZINC FINGER CCHC DOMAIN-CONTAINING PROTEIN 8"/>
    <property type="match status" value="1"/>
</dbReference>
<feature type="domain" description="PSP proline-rich" evidence="7">
    <location>
        <begin position="236"/>
        <end position="288"/>
    </location>
</feature>
<feature type="compositionally biased region" description="Polar residues" evidence="6">
    <location>
        <begin position="495"/>
        <end position="515"/>
    </location>
</feature>
<evidence type="ECO:0000256" key="6">
    <source>
        <dbReference type="SAM" id="MobiDB-lite"/>
    </source>
</evidence>
<proteinExistence type="predicted"/>
<dbReference type="Pfam" id="PF04046">
    <property type="entry name" value="PSP"/>
    <property type="match status" value="1"/>
</dbReference>